<evidence type="ECO:0000256" key="4">
    <source>
        <dbReference type="ARBA" id="ARBA00023235"/>
    </source>
</evidence>
<dbReference type="PANTHER" id="PTHR11469:SF1">
    <property type="entry name" value="GLUCOSE-6-PHOSPHATE ISOMERASE"/>
    <property type="match status" value="1"/>
</dbReference>
<evidence type="ECO:0000256" key="3">
    <source>
        <dbReference type="ARBA" id="ARBA00023152"/>
    </source>
</evidence>
<dbReference type="PANTHER" id="PTHR11469">
    <property type="entry name" value="GLUCOSE-6-PHOSPHATE ISOMERASE"/>
    <property type="match status" value="1"/>
</dbReference>
<dbReference type="EMBL" id="JBDODL010000068">
    <property type="protein sequence ID" value="MES1918476.1"/>
    <property type="molecule type" value="Genomic_DNA"/>
</dbReference>
<evidence type="ECO:0000313" key="6">
    <source>
        <dbReference type="EMBL" id="MES1918476.1"/>
    </source>
</evidence>
<feature type="non-terminal residue" evidence="6">
    <location>
        <position position="1"/>
    </location>
</feature>
<dbReference type="EC" id="5.3.1.9" evidence="1 5"/>
<sequence length="369" mass="41556">EKTERIKIKFLANVDPLAFKMAVKDIDANNTIAIIVSKTFTTSETMRNAKIIKNWFKQSTNKQDLRKHLFAVSSNLGKCADFGIPTEHVISMWEWVGGRFSVTSAVGVLPLSIAFGFDHILEFLRGARSMDLHFKNTSFDKNIPVLMALIGFWNSAYLKYSAHAIIPYSEALKRFPAHIQQVDMESNGKNTTLDSKNILETGEIVFGEPGTNAQHSFFQLLHQGRVVPIDLIGFCNCCADVNLSKKDVSSHEELMCNFFAQADALALGKESKWQHKKFDGNRPSLSLLFRNQSPYSIGQLISLYEHRIAAQGFLLDINSFDQFGVQLGKDLCKNVREKMAKLKFGEETDFAGMSKSVSSLIRHFVNERD</sequence>
<accession>A0ABV2AFM8</accession>
<dbReference type="PROSITE" id="PS00765">
    <property type="entry name" value="P_GLUCOSE_ISOMERASE_1"/>
    <property type="match status" value="1"/>
</dbReference>
<keyword evidence="3 5" id="KW-0324">Glycolysis</keyword>
<dbReference type="PROSITE" id="PS00174">
    <property type="entry name" value="P_GLUCOSE_ISOMERASE_2"/>
    <property type="match status" value="1"/>
</dbReference>
<evidence type="ECO:0000256" key="1">
    <source>
        <dbReference type="ARBA" id="ARBA00011952"/>
    </source>
</evidence>
<proteinExistence type="inferred from homology"/>
<dbReference type="PRINTS" id="PR00662">
    <property type="entry name" value="G6PISOMERASE"/>
</dbReference>
<comment type="pathway">
    <text evidence="5">Carbohydrate degradation; glycolysis; D-glyceraldehyde 3-phosphate and glycerone phosphate from D-glucose: step 2/4.</text>
</comment>
<organism evidence="6 7">
    <name type="scientific">Bonamia ostreae</name>
    <dbReference type="NCBI Taxonomy" id="126728"/>
    <lineage>
        <taxon>Eukaryota</taxon>
        <taxon>Sar</taxon>
        <taxon>Rhizaria</taxon>
        <taxon>Endomyxa</taxon>
        <taxon>Ascetosporea</taxon>
        <taxon>Haplosporida</taxon>
        <taxon>Bonamia</taxon>
    </lineage>
</organism>
<evidence type="ECO:0000256" key="2">
    <source>
        <dbReference type="ARBA" id="ARBA00022432"/>
    </source>
</evidence>
<protein>
    <recommendedName>
        <fullName evidence="1 5">Glucose-6-phosphate isomerase</fullName>
        <ecNumber evidence="1 5">5.3.1.9</ecNumber>
    </recommendedName>
</protein>
<dbReference type="InterPro" id="IPR035482">
    <property type="entry name" value="SIS_PGI_2"/>
</dbReference>
<gene>
    <name evidence="6" type="ORF">MHBO_000441</name>
</gene>
<comment type="caution">
    <text evidence="6">The sequence shown here is derived from an EMBL/GenBank/DDBJ whole genome shotgun (WGS) entry which is preliminary data.</text>
</comment>
<name>A0ABV2AFM8_9EUKA</name>
<dbReference type="CDD" id="cd05016">
    <property type="entry name" value="SIS_PGI_2"/>
    <property type="match status" value="1"/>
</dbReference>
<comment type="similarity">
    <text evidence="5">Belongs to the GPI family.</text>
</comment>
<dbReference type="InterPro" id="IPR018189">
    <property type="entry name" value="Phosphoglucose_isomerase_CS"/>
</dbReference>
<reference evidence="6 7" key="1">
    <citation type="journal article" date="2024" name="BMC Biol.">
        <title>Comparative genomics of Ascetosporea gives new insight into the evolutionary basis for animal parasitism in Rhizaria.</title>
        <authorList>
            <person name="Hiltunen Thoren M."/>
            <person name="Onut-Brannstrom I."/>
            <person name="Alfjorden A."/>
            <person name="Peckova H."/>
            <person name="Swords F."/>
            <person name="Hooper C."/>
            <person name="Holzer A.S."/>
            <person name="Bass D."/>
            <person name="Burki F."/>
        </authorList>
    </citation>
    <scope>NUCLEOTIDE SEQUENCE [LARGE SCALE GENOMIC DNA]</scope>
    <source>
        <strain evidence="6">20-A016</strain>
    </source>
</reference>
<dbReference type="SUPFAM" id="SSF53697">
    <property type="entry name" value="SIS domain"/>
    <property type="match status" value="1"/>
</dbReference>
<dbReference type="Proteomes" id="UP001439008">
    <property type="component" value="Unassembled WGS sequence"/>
</dbReference>
<comment type="catalytic activity">
    <reaction evidence="5">
        <text>alpha-D-glucose 6-phosphate = beta-D-fructose 6-phosphate</text>
        <dbReference type="Rhea" id="RHEA:11816"/>
        <dbReference type="ChEBI" id="CHEBI:57634"/>
        <dbReference type="ChEBI" id="CHEBI:58225"/>
        <dbReference type="EC" id="5.3.1.9"/>
    </reaction>
</comment>
<evidence type="ECO:0000313" key="7">
    <source>
        <dbReference type="Proteomes" id="UP001439008"/>
    </source>
</evidence>
<evidence type="ECO:0000256" key="5">
    <source>
        <dbReference type="RuleBase" id="RU000612"/>
    </source>
</evidence>
<dbReference type="HAMAP" id="MF_00473">
    <property type="entry name" value="G6P_isomerase"/>
    <property type="match status" value="1"/>
</dbReference>
<dbReference type="InterPro" id="IPR023096">
    <property type="entry name" value="G6P_Isomerase_C"/>
</dbReference>
<keyword evidence="2 5" id="KW-0312">Gluconeogenesis</keyword>
<dbReference type="Gene3D" id="3.40.50.10490">
    <property type="entry name" value="Glucose-6-phosphate isomerase like protein, domain 1"/>
    <property type="match status" value="2"/>
</dbReference>
<dbReference type="PROSITE" id="PS51463">
    <property type="entry name" value="P_GLUCOSE_ISOMERASE_3"/>
    <property type="match status" value="1"/>
</dbReference>
<dbReference type="InterPro" id="IPR046348">
    <property type="entry name" value="SIS_dom_sf"/>
</dbReference>
<keyword evidence="4 5" id="KW-0413">Isomerase</keyword>
<keyword evidence="7" id="KW-1185">Reference proteome</keyword>
<dbReference type="InterPro" id="IPR001672">
    <property type="entry name" value="G6P_Isomerase"/>
</dbReference>
<dbReference type="Gene3D" id="1.10.1390.10">
    <property type="match status" value="1"/>
</dbReference>
<dbReference type="Pfam" id="PF00342">
    <property type="entry name" value="PGI"/>
    <property type="match status" value="1"/>
</dbReference>